<dbReference type="Proteomes" id="UP000003113">
    <property type="component" value="Unassembled WGS sequence"/>
</dbReference>
<comment type="caution">
    <text evidence="1">The sequence shown here is derived from an EMBL/GenBank/DDBJ whole genome shotgun (WGS) entry which is preliminary data.</text>
</comment>
<name>H0F9P9_9BURK</name>
<reference evidence="1 2" key="1">
    <citation type="journal article" date="2012" name="J. Bacteriol.">
        <title>Genome sequence of the highly efficient arsenite-oxidizing bacterium Achromobacter arsenitoxydans SY8.</title>
        <authorList>
            <person name="Li X."/>
            <person name="Hu Y."/>
            <person name="Gong J."/>
            <person name="Lin Y."/>
            <person name="Johnstone L."/>
            <person name="Rensing C."/>
            <person name="Wang G."/>
        </authorList>
    </citation>
    <scope>NUCLEOTIDE SEQUENCE [LARGE SCALE GENOMIC DNA]</scope>
    <source>
        <strain evidence="1 2">SY8</strain>
    </source>
</reference>
<dbReference type="eggNOG" id="ENOG50343UB">
    <property type="taxonomic scope" value="Bacteria"/>
</dbReference>
<gene>
    <name evidence="1" type="ORF">KYC_17507</name>
</gene>
<evidence type="ECO:0000313" key="1">
    <source>
        <dbReference type="EMBL" id="EHK65314.1"/>
    </source>
</evidence>
<dbReference type="EMBL" id="AGUF01000055">
    <property type="protein sequence ID" value="EHK65314.1"/>
    <property type="molecule type" value="Genomic_DNA"/>
</dbReference>
<protein>
    <recommendedName>
        <fullName evidence="3">Holin</fullName>
    </recommendedName>
</protein>
<dbReference type="OrthoDB" id="8656765at2"/>
<keyword evidence="2" id="KW-1185">Reference proteome</keyword>
<dbReference type="RefSeq" id="WP_008164670.1">
    <property type="nucleotide sequence ID" value="NZ_AGUF01000055.1"/>
</dbReference>
<proteinExistence type="predicted"/>
<sequence>MNIQDFDAFAAKLAGVIGAMVSMRFLQGSRTAKASMAATGAVLAYYGSPWLAQFLGIPEGLSGFLCGFLGMAIMSRMWQAVQEAPIGALWQAVIDRVRGKGA</sequence>
<evidence type="ECO:0000313" key="2">
    <source>
        <dbReference type="Proteomes" id="UP000003113"/>
    </source>
</evidence>
<dbReference type="AlphaFoldDB" id="H0F9P9"/>
<accession>H0F9P9</accession>
<dbReference type="PATRIC" id="fig|477184.5.peg.3456"/>
<evidence type="ECO:0008006" key="3">
    <source>
        <dbReference type="Google" id="ProtNLM"/>
    </source>
</evidence>
<organism evidence="1 2">
    <name type="scientific">Achromobacter arsenitoxydans SY8</name>
    <dbReference type="NCBI Taxonomy" id="477184"/>
    <lineage>
        <taxon>Bacteria</taxon>
        <taxon>Pseudomonadati</taxon>
        <taxon>Pseudomonadota</taxon>
        <taxon>Betaproteobacteria</taxon>
        <taxon>Burkholderiales</taxon>
        <taxon>Alcaligenaceae</taxon>
        <taxon>Achromobacter</taxon>
    </lineage>
</organism>
<dbReference type="STRING" id="477184.KYC_17507"/>